<evidence type="ECO:0000256" key="6">
    <source>
        <dbReference type="ARBA" id="ARBA00022989"/>
    </source>
</evidence>
<dbReference type="RefSeq" id="WP_336600509.1">
    <property type="nucleotide sequence ID" value="NZ_JACFYJ010000054.1"/>
</dbReference>
<keyword evidence="4" id="KW-0808">Transferase</keyword>
<feature type="transmembrane region" description="Helical" evidence="9">
    <location>
        <begin position="356"/>
        <end position="377"/>
    </location>
</feature>
<dbReference type="PANTHER" id="PTHR33908">
    <property type="entry name" value="MANNOSYLTRANSFERASE YKCB-RELATED"/>
    <property type="match status" value="1"/>
</dbReference>
<feature type="compositionally biased region" description="Pro residues" evidence="8">
    <location>
        <begin position="627"/>
        <end position="636"/>
    </location>
</feature>
<evidence type="ECO:0000256" key="3">
    <source>
        <dbReference type="ARBA" id="ARBA00022676"/>
    </source>
</evidence>
<evidence type="ECO:0000256" key="4">
    <source>
        <dbReference type="ARBA" id="ARBA00022679"/>
    </source>
</evidence>
<feature type="transmembrane region" description="Helical" evidence="9">
    <location>
        <begin position="171"/>
        <end position="203"/>
    </location>
</feature>
<evidence type="ECO:0000313" key="13">
    <source>
        <dbReference type="Proteomes" id="UP001386437"/>
    </source>
</evidence>
<keyword evidence="2" id="KW-1003">Cell membrane</keyword>
<comment type="subcellular location">
    <subcellularLocation>
        <location evidence="1">Cell membrane</location>
        <topology evidence="1">Multi-pass membrane protein</topology>
    </subcellularLocation>
</comment>
<protein>
    <submittedName>
        <fullName evidence="12">Glycosyltransferase family 39 protein</fullName>
    </submittedName>
</protein>
<organism evidence="12 13">
    <name type="scientific">Paraburkholderia bengalensis</name>
    <dbReference type="NCBI Taxonomy" id="2747562"/>
    <lineage>
        <taxon>Bacteria</taxon>
        <taxon>Pseudomonadati</taxon>
        <taxon>Pseudomonadota</taxon>
        <taxon>Betaproteobacteria</taxon>
        <taxon>Burkholderiales</taxon>
        <taxon>Burkholderiaceae</taxon>
        <taxon>Paraburkholderia</taxon>
    </lineage>
</organism>
<reference evidence="12 13" key="1">
    <citation type="journal article" date="2022" name="Arch. Microbiol.">
        <title>Paraburkholderia bengalensis sp. nov. isolated from roots of Oryza sativa, IR64.</title>
        <authorList>
            <person name="Nag P."/>
            <person name="Mondal N."/>
            <person name="Sarkar J."/>
            <person name="Das S."/>
        </authorList>
    </citation>
    <scope>NUCLEOTIDE SEQUENCE [LARGE SCALE GENOMIC DNA]</scope>
    <source>
        <strain evidence="12 13">IR64_4_BI</strain>
    </source>
</reference>
<evidence type="ECO:0000259" key="11">
    <source>
        <dbReference type="Pfam" id="PF18583"/>
    </source>
</evidence>
<feature type="domain" description="Aminoarabinose transferase C-terminal" evidence="11">
    <location>
        <begin position="511"/>
        <end position="609"/>
    </location>
</feature>
<feature type="transmembrane region" description="Helical" evidence="9">
    <location>
        <begin position="265"/>
        <end position="288"/>
    </location>
</feature>
<sequence>MNDKPSGLTLNRTTVLLLVLALAVIWFVPLGWRHLLPSDEGRYAEMAREMFVTGDWITPRYNGYKYFEKPPLQTWANALSFAWFGIGEWQARLYTALTGFAGVLLIGYTGARVFNVATGLFAALVLASAPYWYLMGHFNTLDMGLSFWMEVTLCALLLAQRPGLAAREQRLWMWLVWASMALAVLSKGLVGLILPGAVLVLYTLIARDWALWKRLYLVSGLIVFFAVVTPWFVLVQDRNPEFFNFFFIVQQFRRYLTPEQNRPGAFYYFLPVMLVGFLPWLSVTLQSVRHASRMPRQANGFAPVTLLFVWSAFIFLFFSASHSKLISYTLPIAPALALVIGMYLPLVTREQFHRHLTGYALFLVAGGFGAVFLGRLGDARNPNALYLEFRVWVFAALAVGLVFTLAAIAINRRGTRAANAASNGLQSGATIGLPMSATVGAPTGSPLGVPVSALHAAPAATGARTCPNGVFKAATAFGIGWVLLATVAGTGHDVFGRLSSGAPLAPAVKAALAKLPADTPFYSVGVLDHTMPFYIDHTMIMVEHPDELAFGVSVEPEKWVPTIPQWTERWKTDRYAMALMSPDRYKEFSAQHLPMTVVAQDSRRVIVEKPAAPAGTAEAQPGTAAAPPQPQPQPQQ</sequence>
<keyword evidence="3" id="KW-0328">Glycosyltransferase</keyword>
<keyword evidence="13" id="KW-1185">Reference proteome</keyword>
<accession>A0ABU8IY75</accession>
<evidence type="ECO:0000256" key="9">
    <source>
        <dbReference type="SAM" id="Phobius"/>
    </source>
</evidence>
<keyword evidence="7 9" id="KW-0472">Membrane</keyword>
<evidence type="ECO:0000256" key="5">
    <source>
        <dbReference type="ARBA" id="ARBA00022692"/>
    </source>
</evidence>
<dbReference type="EMBL" id="JACFYJ010000054">
    <property type="protein sequence ID" value="MEI6000610.1"/>
    <property type="molecule type" value="Genomic_DNA"/>
</dbReference>
<feature type="transmembrane region" description="Helical" evidence="9">
    <location>
        <begin position="93"/>
        <end position="110"/>
    </location>
</feature>
<feature type="transmembrane region" description="Helical" evidence="9">
    <location>
        <begin position="300"/>
        <end position="319"/>
    </location>
</feature>
<evidence type="ECO:0000259" key="10">
    <source>
        <dbReference type="Pfam" id="PF02366"/>
    </source>
</evidence>
<dbReference type="Proteomes" id="UP001386437">
    <property type="component" value="Unassembled WGS sequence"/>
</dbReference>
<feature type="domain" description="ArnT-like N-terminal" evidence="10">
    <location>
        <begin position="14"/>
        <end position="240"/>
    </location>
</feature>
<feature type="transmembrane region" description="Helical" evidence="9">
    <location>
        <begin position="116"/>
        <end position="134"/>
    </location>
</feature>
<keyword evidence="5 9" id="KW-0812">Transmembrane</keyword>
<evidence type="ECO:0000256" key="8">
    <source>
        <dbReference type="SAM" id="MobiDB-lite"/>
    </source>
</evidence>
<dbReference type="InterPro" id="IPR050297">
    <property type="entry name" value="LipidA_mod_glycosyltrf_83"/>
</dbReference>
<feature type="region of interest" description="Disordered" evidence="8">
    <location>
        <begin position="608"/>
        <end position="636"/>
    </location>
</feature>
<dbReference type="PANTHER" id="PTHR33908:SF3">
    <property type="entry name" value="UNDECAPRENYL PHOSPHATE-ALPHA-4-AMINO-4-DEOXY-L-ARABINOSE ARABINOSYL TRANSFERASE"/>
    <property type="match status" value="1"/>
</dbReference>
<dbReference type="Pfam" id="PF02366">
    <property type="entry name" value="PMT"/>
    <property type="match status" value="1"/>
</dbReference>
<feature type="transmembrane region" description="Helical" evidence="9">
    <location>
        <begin position="389"/>
        <end position="410"/>
    </location>
</feature>
<evidence type="ECO:0000256" key="1">
    <source>
        <dbReference type="ARBA" id="ARBA00004651"/>
    </source>
</evidence>
<gene>
    <name evidence="12" type="ORF">H3V53_26500</name>
</gene>
<feature type="transmembrane region" description="Helical" evidence="9">
    <location>
        <begin position="325"/>
        <end position="344"/>
    </location>
</feature>
<proteinExistence type="predicted"/>
<keyword evidence="6 9" id="KW-1133">Transmembrane helix</keyword>
<feature type="transmembrane region" description="Helical" evidence="9">
    <location>
        <begin position="12"/>
        <end position="32"/>
    </location>
</feature>
<comment type="caution">
    <text evidence="12">The sequence shown here is derived from an EMBL/GenBank/DDBJ whole genome shotgun (WGS) entry which is preliminary data.</text>
</comment>
<dbReference type="InterPro" id="IPR003342">
    <property type="entry name" value="ArnT-like_N"/>
</dbReference>
<dbReference type="InterPro" id="IPR040845">
    <property type="entry name" value="Arnt_C"/>
</dbReference>
<feature type="compositionally biased region" description="Low complexity" evidence="8">
    <location>
        <begin position="610"/>
        <end position="626"/>
    </location>
</feature>
<dbReference type="Pfam" id="PF18583">
    <property type="entry name" value="Arnt_C"/>
    <property type="match status" value="1"/>
</dbReference>
<evidence type="ECO:0000256" key="2">
    <source>
        <dbReference type="ARBA" id="ARBA00022475"/>
    </source>
</evidence>
<evidence type="ECO:0000256" key="7">
    <source>
        <dbReference type="ARBA" id="ARBA00023136"/>
    </source>
</evidence>
<evidence type="ECO:0000313" key="12">
    <source>
        <dbReference type="EMBL" id="MEI6000610.1"/>
    </source>
</evidence>
<feature type="transmembrane region" description="Helical" evidence="9">
    <location>
        <begin position="215"/>
        <end position="234"/>
    </location>
</feature>
<name>A0ABU8IY75_9BURK</name>